<name>A0A9P5H5P0_9HYPO</name>
<feature type="compositionally biased region" description="Polar residues" evidence="1">
    <location>
        <begin position="52"/>
        <end position="63"/>
    </location>
</feature>
<organism evidence="2 3">
    <name type="scientific">Cylindrodendrum hubeiense</name>
    <dbReference type="NCBI Taxonomy" id="595255"/>
    <lineage>
        <taxon>Eukaryota</taxon>
        <taxon>Fungi</taxon>
        <taxon>Dikarya</taxon>
        <taxon>Ascomycota</taxon>
        <taxon>Pezizomycotina</taxon>
        <taxon>Sordariomycetes</taxon>
        <taxon>Hypocreomycetidae</taxon>
        <taxon>Hypocreales</taxon>
        <taxon>Nectriaceae</taxon>
        <taxon>Cylindrodendrum</taxon>
    </lineage>
</organism>
<evidence type="ECO:0000313" key="2">
    <source>
        <dbReference type="EMBL" id="KAF7549626.1"/>
    </source>
</evidence>
<evidence type="ECO:0000313" key="3">
    <source>
        <dbReference type="Proteomes" id="UP000722485"/>
    </source>
</evidence>
<dbReference type="AlphaFoldDB" id="A0A9P5H5P0"/>
<feature type="compositionally biased region" description="Basic and acidic residues" evidence="1">
    <location>
        <begin position="72"/>
        <end position="84"/>
    </location>
</feature>
<protein>
    <submittedName>
        <fullName evidence="2">Uncharacterized protein</fullName>
    </submittedName>
</protein>
<accession>A0A9P5H5P0</accession>
<dbReference type="Proteomes" id="UP000722485">
    <property type="component" value="Unassembled WGS sequence"/>
</dbReference>
<sequence>MTHGKKWRLSPLAGTGQAPHQIPGRGFDLPLSVLVEAQSHATGQGRCEASVLPTQAHPSNSHVKASAAQGSRHGEYRDQGHDQGQDQEQEPSSVAKNPAAASRSDPWICACKGCVMSERCFAVEAPHPNT</sequence>
<comment type="caution">
    <text evidence="2">The sequence shown here is derived from an EMBL/GenBank/DDBJ whole genome shotgun (WGS) entry which is preliminary data.</text>
</comment>
<dbReference type="EMBL" id="JAANBB010000118">
    <property type="protein sequence ID" value="KAF7549626.1"/>
    <property type="molecule type" value="Genomic_DNA"/>
</dbReference>
<reference evidence="2" key="1">
    <citation type="submission" date="2020-03" db="EMBL/GenBank/DDBJ databases">
        <title>Draft Genome Sequence of Cylindrodendrum hubeiense.</title>
        <authorList>
            <person name="Buettner E."/>
            <person name="Kellner H."/>
        </authorList>
    </citation>
    <scope>NUCLEOTIDE SEQUENCE</scope>
    <source>
        <strain evidence="2">IHI 201604</strain>
    </source>
</reference>
<proteinExistence type="predicted"/>
<feature type="region of interest" description="Disordered" evidence="1">
    <location>
        <begin position="39"/>
        <end position="103"/>
    </location>
</feature>
<keyword evidence="3" id="KW-1185">Reference proteome</keyword>
<feature type="region of interest" description="Disordered" evidence="1">
    <location>
        <begin position="1"/>
        <end position="27"/>
    </location>
</feature>
<evidence type="ECO:0000256" key="1">
    <source>
        <dbReference type="SAM" id="MobiDB-lite"/>
    </source>
</evidence>
<gene>
    <name evidence="2" type="ORF">G7Z17_g6279</name>
</gene>